<feature type="compositionally biased region" description="Polar residues" evidence="1">
    <location>
        <begin position="193"/>
        <end position="205"/>
    </location>
</feature>
<dbReference type="Proteomes" id="UP000231057">
    <property type="component" value="Chromosome"/>
</dbReference>
<dbReference type="OrthoDB" id="582213at2"/>
<dbReference type="KEGG" id="slw:BRW62_08785"/>
<gene>
    <name evidence="2" type="ORF">BRW62_08785</name>
</gene>
<name>A0A2D2Q2V7_PARLV</name>
<feature type="region of interest" description="Disordered" evidence="1">
    <location>
        <begin position="181"/>
        <end position="225"/>
    </location>
</feature>
<proteinExistence type="predicted"/>
<organism evidence="2 3">
    <name type="scientific">Parathermosynechococcus lividus PCC 6715</name>
    <dbReference type="NCBI Taxonomy" id="1917166"/>
    <lineage>
        <taxon>Bacteria</taxon>
        <taxon>Bacillati</taxon>
        <taxon>Cyanobacteriota</taxon>
        <taxon>Cyanophyceae</taxon>
        <taxon>Acaryochloridales</taxon>
        <taxon>Thermosynechococcaceae</taxon>
        <taxon>Parathermosynechococcus</taxon>
    </lineage>
</organism>
<protein>
    <submittedName>
        <fullName evidence="2">Uncharacterized protein</fullName>
    </submittedName>
</protein>
<evidence type="ECO:0000256" key="1">
    <source>
        <dbReference type="SAM" id="MobiDB-lite"/>
    </source>
</evidence>
<dbReference type="EMBL" id="CP018092">
    <property type="protein sequence ID" value="ATS18826.1"/>
    <property type="molecule type" value="Genomic_DNA"/>
</dbReference>
<reference evidence="2 3" key="1">
    <citation type="submission" date="2016-11" db="EMBL/GenBank/DDBJ databases">
        <title>Complete genome sequence of thermophilic cyanobacteria strain Synechococcus sp. PCC6715.</title>
        <authorList>
            <person name="Tang J."/>
            <person name="Daroch M."/>
            <person name="Liang Y."/>
            <person name="Jiang D."/>
            <person name="Shah M."/>
        </authorList>
    </citation>
    <scope>NUCLEOTIDE SEQUENCE [LARGE SCALE GENOMIC DNA]</scope>
    <source>
        <strain evidence="2 3">PCC 6715</strain>
    </source>
</reference>
<evidence type="ECO:0000313" key="2">
    <source>
        <dbReference type="EMBL" id="ATS18826.1"/>
    </source>
</evidence>
<evidence type="ECO:0000313" key="3">
    <source>
        <dbReference type="Proteomes" id="UP000231057"/>
    </source>
</evidence>
<keyword evidence="3" id="KW-1185">Reference proteome</keyword>
<reference evidence="3" key="2">
    <citation type="journal article" date="2022" name="Front. Microbiol.">
        <title>Comparative Genomic Analysis Revealed Distinct Molecular Components and Organization of CO2-Concentrating Mechanism in Thermophilic Cyanobacteria.</title>
        <authorList>
            <person name="Tang J."/>
            <person name="Zhou H."/>
            <person name="Yao D."/>
            <person name="Riaz S."/>
            <person name="You D."/>
            <person name="Klepacz-Smolka A."/>
            <person name="Daroch M."/>
        </authorList>
    </citation>
    <scope>NUCLEOTIDE SEQUENCE [LARGE SCALE GENOMIC DNA]</scope>
    <source>
        <strain evidence="3">PCC 6715</strain>
    </source>
</reference>
<sequence length="225" mass="25065">MHPASKLQSRLASLGITCKSHLRRYGFTRAQSHAIWVGDLQRLRLETLEHLARILSLSPLAFWQWLYDAPAIEADLQYRALHTLEPFLRFWPTAAHAATQNPAAPAQRILPLVKPIFQLLDQWGVTPIGEVGAIVPFDPQQHQSDSGQLQEGTPVRITHQGYWWGDRLLFRAQVMPADTLGRFAPPAHAPESPAQSPQGLRSGTTPHRDRPPESAPADTPVNNSP</sequence>
<accession>A0A2D2Q2V7</accession>
<dbReference type="AlphaFoldDB" id="A0A2D2Q2V7"/>